<keyword evidence="7" id="KW-0139">CF(1)</keyword>
<evidence type="ECO:0000256" key="8">
    <source>
        <dbReference type="ARBA" id="ARBA00023310"/>
    </source>
</evidence>
<dbReference type="SUPFAM" id="SSF52943">
    <property type="entry name" value="ATP synthase (F1-ATPase), gamma subunit"/>
    <property type="match status" value="1"/>
</dbReference>
<dbReference type="GO" id="GO:0046933">
    <property type="term" value="F:proton-transporting ATP synthase activity, rotational mechanism"/>
    <property type="evidence" value="ECO:0007669"/>
    <property type="project" value="InterPro"/>
</dbReference>
<sequence length="267" mass="30738">MAKIRPIKDKIVSIEKIKRITNAMQIVALTRLRKMEHQTLDTRAYFDKIRELLFEISQTTNFNMHPLLAERPKETPVGVVVLGSDKGLCGNFNGNIINKILKLKSDYPDEPLKIVAAGRKIIKYISARDAFTILTAYSPIDYETLPEEVGKMAGIIIDEFLRNRINSLFLIYNEFKRHIIGEAKVVKLLPLALEIPKELPHHRNYIYEPEPRDVFDKLLEEYIANQIHHAVLESRTAEEMARMLAMKTATDNADKITKKLILSYHKS</sequence>
<keyword evidence="3" id="KW-0813">Transport</keyword>
<dbReference type="Pfam" id="PF00231">
    <property type="entry name" value="ATP-synt"/>
    <property type="match status" value="1"/>
</dbReference>
<feature type="non-terminal residue" evidence="9">
    <location>
        <position position="267"/>
    </location>
</feature>
<dbReference type="AlphaFoldDB" id="X1BFF0"/>
<dbReference type="PANTHER" id="PTHR11693:SF22">
    <property type="entry name" value="ATP SYNTHASE SUBUNIT GAMMA, MITOCHONDRIAL"/>
    <property type="match status" value="1"/>
</dbReference>
<evidence type="ECO:0000256" key="4">
    <source>
        <dbReference type="ARBA" id="ARBA00022781"/>
    </source>
</evidence>
<evidence type="ECO:0000256" key="5">
    <source>
        <dbReference type="ARBA" id="ARBA00023065"/>
    </source>
</evidence>
<organism evidence="9">
    <name type="scientific">marine sediment metagenome</name>
    <dbReference type="NCBI Taxonomy" id="412755"/>
    <lineage>
        <taxon>unclassified sequences</taxon>
        <taxon>metagenomes</taxon>
        <taxon>ecological metagenomes</taxon>
    </lineage>
</organism>
<dbReference type="GO" id="GO:0045259">
    <property type="term" value="C:proton-transporting ATP synthase complex"/>
    <property type="evidence" value="ECO:0007669"/>
    <property type="project" value="UniProtKB-KW"/>
</dbReference>
<evidence type="ECO:0000313" key="9">
    <source>
        <dbReference type="EMBL" id="GAG79932.1"/>
    </source>
</evidence>
<accession>X1BFF0</accession>
<dbReference type="InterPro" id="IPR035968">
    <property type="entry name" value="ATP_synth_F1_ATPase_gsu"/>
</dbReference>
<dbReference type="PRINTS" id="PR00126">
    <property type="entry name" value="ATPASEGAMMA"/>
</dbReference>
<dbReference type="InterPro" id="IPR000131">
    <property type="entry name" value="ATP_synth_F1_gsu"/>
</dbReference>
<dbReference type="Gene3D" id="3.40.1380.10">
    <property type="match status" value="1"/>
</dbReference>
<dbReference type="EMBL" id="BART01011035">
    <property type="protein sequence ID" value="GAG79932.1"/>
    <property type="molecule type" value="Genomic_DNA"/>
</dbReference>
<evidence type="ECO:0000256" key="6">
    <source>
        <dbReference type="ARBA" id="ARBA00023136"/>
    </source>
</evidence>
<evidence type="ECO:0000256" key="3">
    <source>
        <dbReference type="ARBA" id="ARBA00022448"/>
    </source>
</evidence>
<evidence type="ECO:0000256" key="2">
    <source>
        <dbReference type="ARBA" id="ARBA00007681"/>
    </source>
</evidence>
<reference evidence="9" key="1">
    <citation type="journal article" date="2014" name="Front. Microbiol.">
        <title>High frequency of phylogenetically diverse reductive dehalogenase-homologous genes in deep subseafloor sedimentary metagenomes.</title>
        <authorList>
            <person name="Kawai M."/>
            <person name="Futagami T."/>
            <person name="Toyoda A."/>
            <person name="Takaki Y."/>
            <person name="Nishi S."/>
            <person name="Hori S."/>
            <person name="Arai W."/>
            <person name="Tsubouchi T."/>
            <person name="Morono Y."/>
            <person name="Uchiyama I."/>
            <person name="Ito T."/>
            <person name="Fujiyama A."/>
            <person name="Inagaki F."/>
            <person name="Takami H."/>
        </authorList>
    </citation>
    <scope>NUCLEOTIDE SEQUENCE</scope>
    <source>
        <strain evidence="9">Expedition CK06-06</strain>
    </source>
</reference>
<gene>
    <name evidence="9" type="ORF">S01H4_23698</name>
</gene>
<dbReference type="CDD" id="cd12151">
    <property type="entry name" value="F1-ATPase_gamma"/>
    <property type="match status" value="1"/>
</dbReference>
<evidence type="ECO:0000256" key="7">
    <source>
        <dbReference type="ARBA" id="ARBA00023196"/>
    </source>
</evidence>
<keyword evidence="4" id="KW-0375">Hydrogen ion transport</keyword>
<dbReference type="Gene3D" id="1.10.287.80">
    <property type="entry name" value="ATP synthase, gamma subunit, helix hairpin domain"/>
    <property type="match status" value="1"/>
</dbReference>
<evidence type="ECO:0000256" key="1">
    <source>
        <dbReference type="ARBA" id="ARBA00004170"/>
    </source>
</evidence>
<comment type="similarity">
    <text evidence="2">Belongs to the ATPase gamma chain family.</text>
</comment>
<comment type="subcellular location">
    <subcellularLocation>
        <location evidence="1">Membrane</location>
        <topology evidence="1">Peripheral membrane protein</topology>
    </subcellularLocation>
</comment>
<dbReference type="PANTHER" id="PTHR11693">
    <property type="entry name" value="ATP SYNTHASE GAMMA CHAIN"/>
    <property type="match status" value="1"/>
</dbReference>
<proteinExistence type="inferred from homology"/>
<comment type="caution">
    <text evidence="9">The sequence shown here is derived from an EMBL/GenBank/DDBJ whole genome shotgun (WGS) entry which is preliminary data.</text>
</comment>
<name>X1BFF0_9ZZZZ</name>
<keyword evidence="5" id="KW-0406">Ion transport</keyword>
<dbReference type="NCBIfam" id="TIGR01146">
    <property type="entry name" value="ATPsyn_F1gamma"/>
    <property type="match status" value="1"/>
</dbReference>
<protein>
    <submittedName>
        <fullName evidence="9">Uncharacterized protein</fullName>
    </submittedName>
</protein>
<keyword evidence="6" id="KW-0472">Membrane</keyword>
<keyword evidence="8" id="KW-0066">ATP synthesis</keyword>